<keyword evidence="16" id="KW-1185">Reference proteome</keyword>
<gene>
    <name evidence="15" type="ORF">ILEXP_LOCUS22808</name>
</gene>
<evidence type="ECO:0000259" key="14">
    <source>
        <dbReference type="PROSITE" id="PS51473"/>
    </source>
</evidence>
<keyword evidence="8" id="KW-0965">Cell junction</keyword>
<protein>
    <recommendedName>
        <fullName evidence="14">Gnk2-homologous domain-containing protein</fullName>
    </recommendedName>
</protein>
<evidence type="ECO:0000256" key="1">
    <source>
        <dbReference type="ARBA" id="ARBA00004251"/>
    </source>
</evidence>
<keyword evidence="7" id="KW-0677">Repeat</keyword>
<keyword evidence="2" id="KW-0813">Transport</keyword>
<dbReference type="PROSITE" id="PS51473">
    <property type="entry name" value="GNK2"/>
    <property type="match status" value="2"/>
</dbReference>
<reference evidence="15 16" key="1">
    <citation type="submission" date="2024-02" db="EMBL/GenBank/DDBJ databases">
        <authorList>
            <person name="Vignale AGUSTIN F."/>
            <person name="Sosa J E."/>
            <person name="Modenutti C."/>
        </authorList>
    </citation>
    <scope>NUCLEOTIDE SEQUENCE [LARGE SCALE GENOMIC DNA]</scope>
</reference>
<dbReference type="EMBL" id="CAUOFW020002536">
    <property type="protein sequence ID" value="CAK9154486.1"/>
    <property type="molecule type" value="Genomic_DNA"/>
</dbReference>
<dbReference type="InterPro" id="IPR051378">
    <property type="entry name" value="Cell2Cell_Antifungal"/>
</dbReference>
<evidence type="ECO:0000256" key="4">
    <source>
        <dbReference type="ARBA" id="ARBA00022581"/>
    </source>
</evidence>
<accession>A0ABC8SB97</accession>
<dbReference type="FunFam" id="3.30.430.20:FF:000001">
    <property type="entry name" value="cysteine-rich repeat secretory protein 3"/>
    <property type="match status" value="1"/>
</dbReference>
<evidence type="ECO:0000256" key="8">
    <source>
        <dbReference type="ARBA" id="ARBA00022949"/>
    </source>
</evidence>
<dbReference type="GO" id="GO:0009506">
    <property type="term" value="C:plasmodesma"/>
    <property type="evidence" value="ECO:0007669"/>
    <property type="project" value="UniProtKB-SubCell"/>
</dbReference>
<keyword evidence="5" id="KW-0812">Transmembrane</keyword>
<dbReference type="CDD" id="cd23509">
    <property type="entry name" value="Gnk2-like"/>
    <property type="match status" value="2"/>
</dbReference>
<evidence type="ECO:0000256" key="6">
    <source>
        <dbReference type="ARBA" id="ARBA00022729"/>
    </source>
</evidence>
<feature type="domain" description="Gnk2-homologous" evidence="14">
    <location>
        <begin position="170"/>
        <end position="269"/>
    </location>
</feature>
<comment type="subcellular location">
    <subcellularLocation>
        <location evidence="12">Cell junction</location>
        <location evidence="12">Plasmodesma</location>
    </subcellularLocation>
    <subcellularLocation>
        <location evidence="1">Cell membrane</location>
        <topology evidence="1">Single-pass type I membrane protein</topology>
    </subcellularLocation>
</comment>
<evidence type="ECO:0000256" key="13">
    <source>
        <dbReference type="ARBA" id="ARBA00038393"/>
    </source>
</evidence>
<evidence type="ECO:0000256" key="10">
    <source>
        <dbReference type="ARBA" id="ARBA00023136"/>
    </source>
</evidence>
<dbReference type="PANTHER" id="PTHR32080">
    <property type="entry name" value="ANTIFUNGAL PROTEIN GINKBILOBIN-2-LIKE"/>
    <property type="match status" value="1"/>
</dbReference>
<evidence type="ECO:0000256" key="9">
    <source>
        <dbReference type="ARBA" id="ARBA00022989"/>
    </source>
</evidence>
<proteinExistence type="inferred from homology"/>
<evidence type="ECO:0000256" key="2">
    <source>
        <dbReference type="ARBA" id="ARBA00022448"/>
    </source>
</evidence>
<dbReference type="FunFam" id="3.30.430.20:FF:000011">
    <property type="entry name" value="Cysteine-rich repeat secretory protein 15"/>
    <property type="match status" value="1"/>
</dbReference>
<dbReference type="PANTHER" id="PTHR32080:SF2">
    <property type="entry name" value="PLASMODESMATA-LOCATED PROTEIN 8"/>
    <property type="match status" value="1"/>
</dbReference>
<evidence type="ECO:0000313" key="15">
    <source>
        <dbReference type="EMBL" id="CAK9154486.1"/>
    </source>
</evidence>
<evidence type="ECO:0000313" key="16">
    <source>
        <dbReference type="Proteomes" id="UP001642360"/>
    </source>
</evidence>
<keyword evidence="3" id="KW-1003">Cell membrane</keyword>
<dbReference type="InterPro" id="IPR038408">
    <property type="entry name" value="GNK2_sf"/>
</dbReference>
<feature type="domain" description="Gnk2-homologous" evidence="14">
    <location>
        <begin position="62"/>
        <end position="169"/>
    </location>
</feature>
<evidence type="ECO:0000256" key="12">
    <source>
        <dbReference type="ARBA" id="ARBA00024184"/>
    </source>
</evidence>
<dbReference type="Proteomes" id="UP001642360">
    <property type="component" value="Unassembled WGS sequence"/>
</dbReference>
<keyword evidence="4" id="KW-0945">Host-virus interaction</keyword>
<evidence type="ECO:0000256" key="5">
    <source>
        <dbReference type="ARBA" id="ARBA00022692"/>
    </source>
</evidence>
<dbReference type="Gene3D" id="3.30.430.20">
    <property type="entry name" value="Gnk2 domain, C-X8-C-X2-C motif"/>
    <property type="match status" value="2"/>
</dbReference>
<evidence type="ECO:0000256" key="3">
    <source>
        <dbReference type="ARBA" id="ARBA00022475"/>
    </source>
</evidence>
<comment type="caution">
    <text evidence="15">The sequence shown here is derived from an EMBL/GenBank/DDBJ whole genome shotgun (WGS) entry which is preliminary data.</text>
</comment>
<sequence length="332" mass="36804">MHQNKNQIREEHDTLEKNKKQKMLRSLHQHSTHCPILPLLRLSSLLFLFSLLTNHGHLVKAHIFMYAGCSREKYQLNSPFETNLNSLLSSVISYSSQALYNSFAPGNDSSTSPQSAVFGLYQCRGDLKAIDCSRCISSAVSQIGLVCPYTYGASLQLDGCFVRFEHTDFLGKLDTSLRYRKCSRSVSNDVEFFRRRDDVLADLQGAIGFRVSSSGLIEGVAQCLGDLSAVDCSSCLSEALVKLKSLCGSAEASDVFLAHCYARYWASGYYDASSGQDPNLTSHEIYVHLCSRQDTFDPNVIVALANVASGLRLSNEDYLQGHQQQPSPKDKV</sequence>
<comment type="similarity">
    <text evidence="13">Belongs to the cysteine-rich repeat secretory protein family. Plasmodesmata-located proteins (PDLD) subfamily.</text>
</comment>
<dbReference type="Pfam" id="PF01657">
    <property type="entry name" value="Stress-antifung"/>
    <property type="match status" value="2"/>
</dbReference>
<dbReference type="InterPro" id="IPR002902">
    <property type="entry name" value="GNK2"/>
</dbReference>
<dbReference type="GO" id="GO:0005886">
    <property type="term" value="C:plasma membrane"/>
    <property type="evidence" value="ECO:0007669"/>
    <property type="project" value="UniProtKB-SubCell"/>
</dbReference>
<name>A0ABC8SB97_9AQUA</name>
<keyword evidence="11" id="KW-1015">Disulfide bond</keyword>
<keyword evidence="9" id="KW-1133">Transmembrane helix</keyword>
<organism evidence="15 16">
    <name type="scientific">Ilex paraguariensis</name>
    <name type="common">yerba mate</name>
    <dbReference type="NCBI Taxonomy" id="185542"/>
    <lineage>
        <taxon>Eukaryota</taxon>
        <taxon>Viridiplantae</taxon>
        <taxon>Streptophyta</taxon>
        <taxon>Embryophyta</taxon>
        <taxon>Tracheophyta</taxon>
        <taxon>Spermatophyta</taxon>
        <taxon>Magnoliopsida</taxon>
        <taxon>eudicotyledons</taxon>
        <taxon>Gunneridae</taxon>
        <taxon>Pentapetalae</taxon>
        <taxon>asterids</taxon>
        <taxon>campanulids</taxon>
        <taxon>Aquifoliales</taxon>
        <taxon>Aquifoliaceae</taxon>
        <taxon>Ilex</taxon>
    </lineage>
</organism>
<evidence type="ECO:0000256" key="7">
    <source>
        <dbReference type="ARBA" id="ARBA00022737"/>
    </source>
</evidence>
<keyword evidence="6" id="KW-0732">Signal</keyword>
<keyword evidence="10" id="KW-0472">Membrane</keyword>
<dbReference type="AlphaFoldDB" id="A0ABC8SB97"/>
<evidence type="ECO:0000256" key="11">
    <source>
        <dbReference type="ARBA" id="ARBA00023157"/>
    </source>
</evidence>